<evidence type="ECO:0000313" key="1">
    <source>
        <dbReference type="EMBL" id="MFD0926559.1"/>
    </source>
</evidence>
<dbReference type="Proteomes" id="UP001597068">
    <property type="component" value="Unassembled WGS sequence"/>
</dbReference>
<dbReference type="EMBL" id="JBHTIL010000001">
    <property type="protein sequence ID" value="MFD0926559.1"/>
    <property type="molecule type" value="Genomic_DNA"/>
</dbReference>
<name>A0ABW3G7J4_9NOCA</name>
<evidence type="ECO:0000313" key="2">
    <source>
        <dbReference type="Proteomes" id="UP001597068"/>
    </source>
</evidence>
<sequence length="241" mass="26812">MTTMDPNGLIIEADDALTSIHTRSVIRGLKRADAYGSPAVATSDELRQAVRTAADRARAAEPLRCVKRVDDVVRFLLEHHGFDVAWLTRKAPPPGLTICHVAHPGAEWLTWVLPDGTDNVGAICFELLGVVARHHEMVERRTPPPEATEEFEAGQFGYQHCDWCHQDVSATHSVWDMRVLLMSQGNRLFAWICCADCSTRLEGSHPGGLRWMPQPPAPRRAVLGVPGRLTRPLRAVHPCRR</sequence>
<organism evidence="1 2">
    <name type="scientific">Williamsia deligens</name>
    <dbReference type="NCBI Taxonomy" id="321325"/>
    <lineage>
        <taxon>Bacteria</taxon>
        <taxon>Bacillati</taxon>
        <taxon>Actinomycetota</taxon>
        <taxon>Actinomycetes</taxon>
        <taxon>Mycobacteriales</taxon>
        <taxon>Nocardiaceae</taxon>
        <taxon>Williamsia</taxon>
    </lineage>
</organism>
<proteinExistence type="predicted"/>
<dbReference type="RefSeq" id="WP_253645573.1">
    <property type="nucleotide sequence ID" value="NZ_JAMTCI010000001.1"/>
</dbReference>
<comment type="caution">
    <text evidence="1">The sequence shown here is derived from an EMBL/GenBank/DDBJ whole genome shotgun (WGS) entry which is preliminary data.</text>
</comment>
<protein>
    <submittedName>
        <fullName evidence="1">Uncharacterized protein</fullName>
    </submittedName>
</protein>
<reference evidence="2" key="1">
    <citation type="journal article" date="2019" name="Int. J. Syst. Evol. Microbiol.">
        <title>The Global Catalogue of Microorganisms (GCM) 10K type strain sequencing project: providing services to taxonomists for standard genome sequencing and annotation.</title>
        <authorList>
            <consortium name="The Broad Institute Genomics Platform"/>
            <consortium name="The Broad Institute Genome Sequencing Center for Infectious Disease"/>
            <person name="Wu L."/>
            <person name="Ma J."/>
        </authorList>
    </citation>
    <scope>NUCLEOTIDE SEQUENCE [LARGE SCALE GENOMIC DNA]</scope>
    <source>
        <strain evidence="2">CCUG 50873</strain>
    </source>
</reference>
<accession>A0ABW3G7J4</accession>
<gene>
    <name evidence="1" type="ORF">ACFQ04_12520</name>
</gene>
<keyword evidence="2" id="KW-1185">Reference proteome</keyword>